<gene>
    <name evidence="6" type="ORF">BMW23_0513</name>
</gene>
<evidence type="ECO:0000256" key="4">
    <source>
        <dbReference type="ARBA" id="ARBA00022825"/>
    </source>
</evidence>
<dbReference type="InterPro" id="IPR002142">
    <property type="entry name" value="Peptidase_S49"/>
</dbReference>
<comment type="similarity">
    <text evidence="1">Belongs to the peptidase S49 family.</text>
</comment>
<evidence type="ECO:0000313" key="7">
    <source>
        <dbReference type="Proteomes" id="UP000240325"/>
    </source>
</evidence>
<organism evidence="6">
    <name type="scientific">Bodo saltans virus</name>
    <dbReference type="NCBI Taxonomy" id="2024608"/>
    <lineage>
        <taxon>Viruses</taxon>
        <taxon>Varidnaviria</taxon>
        <taxon>Bamfordvirae</taxon>
        <taxon>Nucleocytoviricota</taxon>
        <taxon>Megaviricetes</taxon>
        <taxon>Imitervirales</taxon>
        <taxon>Mimiviridae</taxon>
        <taxon>Klosneuvirinae</taxon>
        <taxon>Theiavirus</taxon>
        <taxon>Theiavirus salishense</taxon>
    </lineage>
</organism>
<name>A0A2H4UUF9_9VIRU</name>
<dbReference type="PANTHER" id="PTHR42987:SF4">
    <property type="entry name" value="PROTEASE SOHB-RELATED"/>
    <property type="match status" value="1"/>
</dbReference>
<accession>A0A2H4UUF9</accession>
<evidence type="ECO:0000256" key="1">
    <source>
        <dbReference type="ARBA" id="ARBA00008683"/>
    </source>
</evidence>
<evidence type="ECO:0000256" key="2">
    <source>
        <dbReference type="ARBA" id="ARBA00022670"/>
    </source>
</evidence>
<protein>
    <submittedName>
        <fullName evidence="6">Signal peptide peptidase</fullName>
    </submittedName>
</protein>
<dbReference type="CDD" id="cd07023">
    <property type="entry name" value="S49_Sppa_N_C"/>
    <property type="match status" value="1"/>
</dbReference>
<dbReference type="SUPFAM" id="SSF52096">
    <property type="entry name" value="ClpP/crotonase"/>
    <property type="match status" value="1"/>
</dbReference>
<sequence>MLENPYYYIIPAAIYGIYYSFKKNKANGQCDIVKYTDFTSNIQDKYKIFSKKKKAQEDNKKNYLYFKFDDLFENNNQERQLQNLSLLTQIMIKECDPQYVELILHIECCGGRAYLFEKAYIDIMNLKSNGFIVTALIDSYCASGGYMMALPCNKIVCSELAKIGSVGVIASLTNYHKLINKYGIEEKTFKTGDFKGNFPIGESYTDDDVKKMNENLNKTFEMFLGMVKKHRPVTEENLIEIKTAQIWYGNDAKNKNLVDEINSSYNYIKKLIDDNNIVYTIKQNNIGTAKSNTSIFNFIGIINDVFNNFFTQNNK</sequence>
<evidence type="ECO:0000313" key="6">
    <source>
        <dbReference type="EMBL" id="ATZ80560.1"/>
    </source>
</evidence>
<evidence type="ECO:0000256" key="3">
    <source>
        <dbReference type="ARBA" id="ARBA00022801"/>
    </source>
</evidence>
<dbReference type="Proteomes" id="UP000240325">
    <property type="component" value="Segment"/>
</dbReference>
<keyword evidence="3" id="KW-0378">Hydrolase</keyword>
<dbReference type="InterPro" id="IPR047272">
    <property type="entry name" value="S49_SppA_C"/>
</dbReference>
<dbReference type="Gene3D" id="6.20.330.10">
    <property type="match status" value="1"/>
</dbReference>
<keyword evidence="4" id="KW-0720">Serine protease</keyword>
<dbReference type="InterPro" id="IPR029045">
    <property type="entry name" value="ClpP/crotonase-like_dom_sf"/>
</dbReference>
<dbReference type="GO" id="GO:0008236">
    <property type="term" value="F:serine-type peptidase activity"/>
    <property type="evidence" value="ECO:0007669"/>
    <property type="project" value="UniProtKB-KW"/>
</dbReference>
<dbReference type="Gene3D" id="3.90.226.10">
    <property type="entry name" value="2-enoyl-CoA Hydratase, Chain A, domain 1"/>
    <property type="match status" value="1"/>
</dbReference>
<evidence type="ECO:0000259" key="5">
    <source>
        <dbReference type="Pfam" id="PF01343"/>
    </source>
</evidence>
<keyword evidence="7" id="KW-1185">Reference proteome</keyword>
<dbReference type="EMBL" id="MF782455">
    <property type="protein sequence ID" value="ATZ80560.1"/>
    <property type="molecule type" value="Genomic_DNA"/>
</dbReference>
<dbReference type="PANTHER" id="PTHR42987">
    <property type="entry name" value="PEPTIDASE S49"/>
    <property type="match status" value="1"/>
</dbReference>
<dbReference type="GO" id="GO:0006508">
    <property type="term" value="P:proteolysis"/>
    <property type="evidence" value="ECO:0007669"/>
    <property type="project" value="UniProtKB-KW"/>
</dbReference>
<feature type="domain" description="Peptidase S49" evidence="5">
    <location>
        <begin position="128"/>
        <end position="273"/>
    </location>
</feature>
<dbReference type="Pfam" id="PF01343">
    <property type="entry name" value="Peptidase_S49"/>
    <property type="match status" value="1"/>
</dbReference>
<reference evidence="6" key="1">
    <citation type="journal article" date="2017" name="Elife">
        <title>The kinetoplastid-infecting Bodo saltans virus (BsV), a window into the most abundant giant viruses in the sea.</title>
        <authorList>
            <person name="Deeg C.M."/>
            <person name="Chow C.-E.T."/>
            <person name="Suttle C.A."/>
        </authorList>
    </citation>
    <scope>NUCLEOTIDE SEQUENCE</scope>
    <source>
        <strain evidence="6">NG1</strain>
    </source>
</reference>
<keyword evidence="2" id="KW-0645">Protease</keyword>
<proteinExistence type="inferred from homology"/>